<evidence type="ECO:0000256" key="1">
    <source>
        <dbReference type="SAM" id="MobiDB-lite"/>
    </source>
</evidence>
<sequence>MSCSQARRSSDLVSNRDERRWVINIRTFLDDEEDGEGTEGGSGLVTTSTWTSRMKTLAWMMAVNGSFLLEFLRIHVCREDQVSMTMSKLNHDSILRDVVMLENQIPLFVLRKVLEIQYSSSETADDIMLSMLKGFSGELSPFKTMETIDVSKCHHILDFLYQMIVPNLEQIPSEDSEQVVELEEQKEHTDEKKALVTGTSCDRDMDDAFENDSVAQTKRSQSHPYLTSRKPVSVSSRRTETSRRSVSMSRPSHYTSRSSPDNNTDVVLRNLVAYEASYAIGPLVFARYTELINGIIDTEEDVSPSDNQSPVVDKVIEDVNKYHTGTWKVKLNNVLKHYVYRSWRFLTLLAAVVLLFLSTFEVFCSVMAALESRLYEIQTSSVD</sequence>
<dbReference type="PANTHER" id="PTHR31549">
    <property type="entry name" value="PROTEIN, PUTATIVE (DUF247)-RELATED-RELATED"/>
    <property type="match status" value="1"/>
</dbReference>
<keyword evidence="2" id="KW-1133">Transmembrane helix</keyword>
<feature type="compositionally biased region" description="Polar residues" evidence="1">
    <location>
        <begin position="213"/>
        <end position="225"/>
    </location>
</feature>
<dbReference type="InterPro" id="IPR004158">
    <property type="entry name" value="DUF247_pln"/>
</dbReference>
<feature type="compositionally biased region" description="Polar residues" evidence="1">
    <location>
        <begin position="252"/>
        <end position="261"/>
    </location>
</feature>
<dbReference type="AlphaFoldDB" id="A0A6A3BGF6"/>
<dbReference type="Pfam" id="PF03140">
    <property type="entry name" value="DUF247"/>
    <property type="match status" value="2"/>
</dbReference>
<gene>
    <name evidence="3" type="ORF">F3Y22_tig00110186pilonHSYRG00147</name>
</gene>
<evidence type="ECO:0000313" key="3">
    <source>
        <dbReference type="EMBL" id="KAE8715205.1"/>
    </source>
</evidence>
<dbReference type="EMBL" id="VEPZ02000866">
    <property type="protein sequence ID" value="KAE8715205.1"/>
    <property type="molecule type" value="Genomic_DNA"/>
</dbReference>
<keyword evidence="2" id="KW-0472">Membrane</keyword>
<keyword evidence="2" id="KW-0812">Transmembrane</keyword>
<dbReference type="PANTHER" id="PTHR31549:SF23">
    <property type="entry name" value="OS03G0591600 PROTEIN"/>
    <property type="match status" value="1"/>
</dbReference>
<feature type="transmembrane region" description="Helical" evidence="2">
    <location>
        <begin position="345"/>
        <end position="370"/>
    </location>
</feature>
<keyword evidence="4" id="KW-1185">Reference proteome</keyword>
<feature type="region of interest" description="Disordered" evidence="1">
    <location>
        <begin position="175"/>
        <end position="261"/>
    </location>
</feature>
<reference evidence="3" key="1">
    <citation type="submission" date="2019-09" db="EMBL/GenBank/DDBJ databases">
        <title>Draft genome information of white flower Hibiscus syriacus.</title>
        <authorList>
            <person name="Kim Y.-M."/>
        </authorList>
    </citation>
    <scope>NUCLEOTIDE SEQUENCE [LARGE SCALE GENOMIC DNA]</scope>
    <source>
        <strain evidence="3">YM2019G1</strain>
    </source>
</reference>
<organism evidence="3 4">
    <name type="scientific">Hibiscus syriacus</name>
    <name type="common">Rose of Sharon</name>
    <dbReference type="NCBI Taxonomy" id="106335"/>
    <lineage>
        <taxon>Eukaryota</taxon>
        <taxon>Viridiplantae</taxon>
        <taxon>Streptophyta</taxon>
        <taxon>Embryophyta</taxon>
        <taxon>Tracheophyta</taxon>
        <taxon>Spermatophyta</taxon>
        <taxon>Magnoliopsida</taxon>
        <taxon>eudicotyledons</taxon>
        <taxon>Gunneridae</taxon>
        <taxon>Pentapetalae</taxon>
        <taxon>rosids</taxon>
        <taxon>malvids</taxon>
        <taxon>Malvales</taxon>
        <taxon>Malvaceae</taxon>
        <taxon>Malvoideae</taxon>
        <taxon>Hibiscus</taxon>
    </lineage>
</organism>
<protein>
    <submittedName>
        <fullName evidence="3">Uncharacterized protein</fullName>
    </submittedName>
</protein>
<accession>A0A6A3BGF6</accession>
<feature type="compositionally biased region" description="Basic and acidic residues" evidence="1">
    <location>
        <begin position="183"/>
        <end position="194"/>
    </location>
</feature>
<evidence type="ECO:0000256" key="2">
    <source>
        <dbReference type="SAM" id="Phobius"/>
    </source>
</evidence>
<proteinExistence type="predicted"/>
<dbReference type="Proteomes" id="UP000436088">
    <property type="component" value="Unassembled WGS sequence"/>
</dbReference>
<evidence type="ECO:0000313" key="4">
    <source>
        <dbReference type="Proteomes" id="UP000436088"/>
    </source>
</evidence>
<comment type="caution">
    <text evidence="3">The sequence shown here is derived from an EMBL/GenBank/DDBJ whole genome shotgun (WGS) entry which is preliminary data.</text>
</comment>
<name>A0A6A3BGF6_HIBSY</name>